<comment type="caution">
    <text evidence="1">The sequence shown here is derived from an EMBL/GenBank/DDBJ whole genome shotgun (WGS) entry which is preliminary data.</text>
</comment>
<keyword evidence="2" id="KW-1185">Reference proteome</keyword>
<protein>
    <submittedName>
        <fullName evidence="1">Uncharacterized protein</fullName>
    </submittedName>
</protein>
<dbReference type="Proteomes" id="UP001234178">
    <property type="component" value="Unassembled WGS sequence"/>
</dbReference>
<evidence type="ECO:0000313" key="2">
    <source>
        <dbReference type="Proteomes" id="UP001234178"/>
    </source>
</evidence>
<dbReference type="EMBL" id="JAOYFB010000001">
    <property type="protein sequence ID" value="KAK4004556.1"/>
    <property type="molecule type" value="Genomic_DNA"/>
</dbReference>
<organism evidence="1 2">
    <name type="scientific">Daphnia magna</name>
    <dbReference type="NCBI Taxonomy" id="35525"/>
    <lineage>
        <taxon>Eukaryota</taxon>
        <taxon>Metazoa</taxon>
        <taxon>Ecdysozoa</taxon>
        <taxon>Arthropoda</taxon>
        <taxon>Crustacea</taxon>
        <taxon>Branchiopoda</taxon>
        <taxon>Diplostraca</taxon>
        <taxon>Cladocera</taxon>
        <taxon>Anomopoda</taxon>
        <taxon>Daphniidae</taxon>
        <taxon>Daphnia</taxon>
    </lineage>
</organism>
<proteinExistence type="predicted"/>
<sequence>MELVSGEQHSFLSMIEICHVFRPTGRIFLFHRTLPFSWWNNRNVVVVIRERYANRVSLFSIHNSNGFEEDIDGVLEKVVRVAEELEIAVNPVLKEANLSDDMGAQPVETKTLCFR</sequence>
<evidence type="ECO:0000313" key="1">
    <source>
        <dbReference type="EMBL" id="KAK4004556.1"/>
    </source>
</evidence>
<reference evidence="1 2" key="1">
    <citation type="journal article" date="2023" name="Nucleic Acids Res.">
        <title>The hologenome of Daphnia magna reveals possible DNA methylation and microbiome-mediated evolution of the host genome.</title>
        <authorList>
            <person name="Chaturvedi A."/>
            <person name="Li X."/>
            <person name="Dhandapani V."/>
            <person name="Marshall H."/>
            <person name="Kissane S."/>
            <person name="Cuenca-Cambronero M."/>
            <person name="Asole G."/>
            <person name="Calvet F."/>
            <person name="Ruiz-Romero M."/>
            <person name="Marangio P."/>
            <person name="Guigo R."/>
            <person name="Rago D."/>
            <person name="Mirbahai L."/>
            <person name="Eastwood N."/>
            <person name="Colbourne J.K."/>
            <person name="Zhou J."/>
            <person name="Mallon E."/>
            <person name="Orsini L."/>
        </authorList>
    </citation>
    <scope>NUCLEOTIDE SEQUENCE [LARGE SCALE GENOMIC DNA]</scope>
    <source>
        <strain evidence="1">LRV0_1</strain>
    </source>
</reference>
<name>A0ABQ9YVD9_9CRUS</name>
<accession>A0ABQ9YVD9</accession>
<gene>
    <name evidence="1" type="ORF">OUZ56_006289</name>
</gene>